<organism evidence="2 4">
    <name type="scientific">Ficus carica</name>
    <name type="common">Common fig</name>
    <dbReference type="NCBI Taxonomy" id="3494"/>
    <lineage>
        <taxon>Eukaryota</taxon>
        <taxon>Viridiplantae</taxon>
        <taxon>Streptophyta</taxon>
        <taxon>Embryophyta</taxon>
        <taxon>Tracheophyta</taxon>
        <taxon>Spermatophyta</taxon>
        <taxon>Magnoliopsida</taxon>
        <taxon>eudicotyledons</taxon>
        <taxon>Gunneridae</taxon>
        <taxon>Pentapetalae</taxon>
        <taxon>rosids</taxon>
        <taxon>fabids</taxon>
        <taxon>Rosales</taxon>
        <taxon>Moraceae</taxon>
        <taxon>Ficeae</taxon>
        <taxon>Ficus</taxon>
    </lineage>
</organism>
<feature type="region of interest" description="Disordered" evidence="1">
    <location>
        <begin position="1"/>
        <end position="36"/>
    </location>
</feature>
<gene>
    <name evidence="2" type="ORF">TIFTF001_052726</name>
    <name evidence="3" type="ORF">TIFTF001_052728</name>
</gene>
<dbReference type="EMBL" id="BTGU01011448">
    <property type="protein sequence ID" value="GMN71743.1"/>
    <property type="molecule type" value="Genomic_DNA"/>
</dbReference>
<keyword evidence="4" id="KW-1185">Reference proteome</keyword>
<proteinExistence type="predicted"/>
<protein>
    <submittedName>
        <fullName evidence="2">Uncharacterized protein</fullName>
    </submittedName>
</protein>
<dbReference type="EMBL" id="BTGU01011446">
    <property type="protein sequence ID" value="GMN71733.1"/>
    <property type="molecule type" value="Genomic_DNA"/>
</dbReference>
<name>A0AA88JCI5_FICCA</name>
<dbReference type="Proteomes" id="UP001187192">
    <property type="component" value="Unassembled WGS sequence"/>
</dbReference>
<dbReference type="AlphaFoldDB" id="A0AA88JCI5"/>
<evidence type="ECO:0000313" key="3">
    <source>
        <dbReference type="EMBL" id="GMN71743.1"/>
    </source>
</evidence>
<reference evidence="2" key="1">
    <citation type="submission" date="2023-07" db="EMBL/GenBank/DDBJ databases">
        <title>draft genome sequence of fig (Ficus carica).</title>
        <authorList>
            <person name="Takahashi T."/>
            <person name="Nishimura K."/>
        </authorList>
    </citation>
    <scope>NUCLEOTIDE SEQUENCE</scope>
</reference>
<comment type="caution">
    <text evidence="2">The sequence shown here is derived from an EMBL/GenBank/DDBJ whole genome shotgun (WGS) entry which is preliminary data.</text>
</comment>
<evidence type="ECO:0000256" key="1">
    <source>
        <dbReference type="SAM" id="MobiDB-lite"/>
    </source>
</evidence>
<accession>A0AA88JCI5</accession>
<evidence type="ECO:0000313" key="4">
    <source>
        <dbReference type="Proteomes" id="UP001187192"/>
    </source>
</evidence>
<feature type="compositionally biased region" description="Basic and acidic residues" evidence="1">
    <location>
        <begin position="1"/>
        <end position="12"/>
    </location>
</feature>
<sequence>MGDGEARSRSGDGEQSLPRRHPRRRSPLGQISWRARPRRWREGTDRGLWQISSSAEMEARDGDCPIARTVERRHEILRRFRSNGFRERRWRERERVGSVTL</sequence>
<evidence type="ECO:0000313" key="2">
    <source>
        <dbReference type="EMBL" id="GMN71733.1"/>
    </source>
</evidence>